<evidence type="ECO:0000313" key="1">
    <source>
        <dbReference type="EMBL" id="WAR30313.1"/>
    </source>
</evidence>
<reference evidence="1" key="1">
    <citation type="submission" date="2022-11" db="EMBL/GenBank/DDBJ databases">
        <title>Centuries of genome instability and evolution in soft-shell clam transmissible cancer (bioRxiv).</title>
        <authorList>
            <person name="Hart S.F.M."/>
            <person name="Yonemitsu M.A."/>
            <person name="Giersch R.M."/>
            <person name="Beal B.F."/>
            <person name="Arriagada G."/>
            <person name="Davis B.W."/>
            <person name="Ostrander E.A."/>
            <person name="Goff S.P."/>
            <person name="Metzger M.J."/>
        </authorList>
    </citation>
    <scope>NUCLEOTIDE SEQUENCE</scope>
    <source>
        <strain evidence="1">MELC-2E11</strain>
        <tissue evidence="1">Siphon/mantle</tissue>
    </source>
</reference>
<sequence>MYIACISPEMPLGAAMMPKRTTPTDNKSDKIFRDSIYKQLFKCQNELLKQILHQQKLTIDSPLLQLIS</sequence>
<protein>
    <submittedName>
        <fullName evidence="1">Uncharacterized protein</fullName>
    </submittedName>
</protein>
<gene>
    <name evidence="1" type="ORF">MAR_032855</name>
</gene>
<proteinExistence type="predicted"/>
<evidence type="ECO:0000313" key="2">
    <source>
        <dbReference type="Proteomes" id="UP001164746"/>
    </source>
</evidence>
<organism evidence="1 2">
    <name type="scientific">Mya arenaria</name>
    <name type="common">Soft-shell clam</name>
    <dbReference type="NCBI Taxonomy" id="6604"/>
    <lineage>
        <taxon>Eukaryota</taxon>
        <taxon>Metazoa</taxon>
        <taxon>Spiralia</taxon>
        <taxon>Lophotrochozoa</taxon>
        <taxon>Mollusca</taxon>
        <taxon>Bivalvia</taxon>
        <taxon>Autobranchia</taxon>
        <taxon>Heteroconchia</taxon>
        <taxon>Euheterodonta</taxon>
        <taxon>Imparidentia</taxon>
        <taxon>Neoheterodontei</taxon>
        <taxon>Myida</taxon>
        <taxon>Myoidea</taxon>
        <taxon>Myidae</taxon>
        <taxon>Mya</taxon>
    </lineage>
</organism>
<accession>A0ABY7G7D2</accession>
<dbReference type="Proteomes" id="UP001164746">
    <property type="component" value="Chromosome 17"/>
</dbReference>
<keyword evidence="2" id="KW-1185">Reference proteome</keyword>
<dbReference type="EMBL" id="CP111028">
    <property type="protein sequence ID" value="WAR30313.1"/>
    <property type="molecule type" value="Genomic_DNA"/>
</dbReference>
<name>A0ABY7G7D2_MYAAR</name>